<dbReference type="InterPro" id="IPR001375">
    <property type="entry name" value="Peptidase_S9_cat"/>
</dbReference>
<keyword evidence="2" id="KW-0325">Glycoprotein</keyword>
<dbReference type="GO" id="GO:0008239">
    <property type="term" value="F:dipeptidyl-peptidase activity"/>
    <property type="evidence" value="ECO:0007669"/>
    <property type="project" value="TreeGrafter"/>
</dbReference>
<dbReference type="SUPFAM" id="SSF82171">
    <property type="entry name" value="DPP6 N-terminal domain-like"/>
    <property type="match status" value="1"/>
</dbReference>
<comment type="similarity">
    <text evidence="1">Belongs to the peptidase S9B family. DPPIV subfamily.</text>
</comment>
<accession>A0A9Q0N321</accession>
<dbReference type="GO" id="GO:0005886">
    <property type="term" value="C:plasma membrane"/>
    <property type="evidence" value="ECO:0007669"/>
    <property type="project" value="TreeGrafter"/>
</dbReference>
<proteinExistence type="inferred from homology"/>
<evidence type="ECO:0000256" key="2">
    <source>
        <dbReference type="ARBA" id="ARBA00023180"/>
    </source>
</evidence>
<dbReference type="GO" id="GO:0006508">
    <property type="term" value="P:proteolysis"/>
    <property type="evidence" value="ECO:0007669"/>
    <property type="project" value="InterPro"/>
</dbReference>
<dbReference type="GO" id="GO:0008236">
    <property type="term" value="F:serine-type peptidase activity"/>
    <property type="evidence" value="ECO:0007669"/>
    <property type="project" value="InterPro"/>
</dbReference>
<organism evidence="5 6">
    <name type="scientific">Pseudolycoriella hygida</name>
    <dbReference type="NCBI Taxonomy" id="35572"/>
    <lineage>
        <taxon>Eukaryota</taxon>
        <taxon>Metazoa</taxon>
        <taxon>Ecdysozoa</taxon>
        <taxon>Arthropoda</taxon>
        <taxon>Hexapoda</taxon>
        <taxon>Insecta</taxon>
        <taxon>Pterygota</taxon>
        <taxon>Neoptera</taxon>
        <taxon>Endopterygota</taxon>
        <taxon>Diptera</taxon>
        <taxon>Nematocera</taxon>
        <taxon>Sciaroidea</taxon>
        <taxon>Sciaridae</taxon>
        <taxon>Pseudolycoriella</taxon>
    </lineage>
</organism>
<evidence type="ECO:0000256" key="1">
    <source>
        <dbReference type="ARBA" id="ARBA00010036"/>
    </source>
</evidence>
<sequence>MYPNNSTVLTLNGFSDDGNNVYYTSTLPGQPHTRHVFRNDECLTCGFVGPEEELCDYASASFSKSFTYFAFTCSGPRPAYARIYRTSDKVEMLTWQENTATRDVLAQYQRPQVHFEHVPVSDGFFAFVKLTLPPEIDLAAPTNIKYPMIVEVYGGPDSVEVTSSFSVGFKDYQVTSLKIIHCRIDGRGSGNKGKDLLFAINNKMGTVEIEDQITVTKYLQQKYQFIDETRTGIWGWSYGGYATAMVLSTDVEKVFQCGISVAPVSAWIYYDSIYTERYMGLPTLDDNLINYNATDVNLHIDELKSHAFLLMHGNADDNVHFQQSMVLTKALVAADVQFEQASYPNEAHSLGGVQRHVYHTIDQFWMKCFKLNV</sequence>
<dbReference type="SUPFAM" id="SSF53474">
    <property type="entry name" value="alpha/beta-Hydrolases"/>
    <property type="match status" value="1"/>
</dbReference>
<keyword evidence="6" id="KW-1185">Reference proteome</keyword>
<evidence type="ECO:0000256" key="3">
    <source>
        <dbReference type="ARBA" id="ARBA00072929"/>
    </source>
</evidence>
<dbReference type="FunFam" id="3.40.50.1820:FF:000003">
    <property type="entry name" value="Dipeptidyl peptidase 4"/>
    <property type="match status" value="1"/>
</dbReference>
<comment type="caution">
    <text evidence="5">The sequence shown here is derived from an EMBL/GenBank/DDBJ whole genome shotgun (WGS) entry which is preliminary data.</text>
</comment>
<evidence type="ECO:0000313" key="6">
    <source>
        <dbReference type="Proteomes" id="UP001151699"/>
    </source>
</evidence>
<dbReference type="AlphaFoldDB" id="A0A9Q0N321"/>
<feature type="domain" description="Peptidase S9 prolyl oligopeptidase catalytic" evidence="4">
    <location>
        <begin position="174"/>
        <end position="370"/>
    </location>
</feature>
<gene>
    <name evidence="5" type="primary">VDPP4</name>
    <name evidence="5" type="ORF">Bhyg_06694</name>
</gene>
<dbReference type="Gene3D" id="2.140.10.30">
    <property type="entry name" value="Dipeptidylpeptidase IV, N-terminal domain"/>
    <property type="match status" value="1"/>
</dbReference>
<protein>
    <recommendedName>
        <fullName evidence="3">Venom dipeptidyl peptidase 4</fullName>
    </recommendedName>
</protein>
<dbReference type="InterPro" id="IPR029058">
    <property type="entry name" value="AB_hydrolase_fold"/>
</dbReference>
<dbReference type="Proteomes" id="UP001151699">
    <property type="component" value="Chromosome B"/>
</dbReference>
<dbReference type="PANTHER" id="PTHR11731:SF154">
    <property type="entry name" value="VENOM DIPEPTIDYL PEPTIDASE 4-LIKE PROTEIN"/>
    <property type="match status" value="1"/>
</dbReference>
<reference evidence="5" key="1">
    <citation type="submission" date="2022-07" db="EMBL/GenBank/DDBJ databases">
        <authorList>
            <person name="Trinca V."/>
            <person name="Uliana J.V.C."/>
            <person name="Torres T.T."/>
            <person name="Ward R.J."/>
            <person name="Monesi N."/>
        </authorList>
    </citation>
    <scope>NUCLEOTIDE SEQUENCE</scope>
    <source>
        <strain evidence="5">HSMRA1968</strain>
        <tissue evidence="5">Whole embryos</tissue>
    </source>
</reference>
<evidence type="ECO:0000313" key="5">
    <source>
        <dbReference type="EMBL" id="KAJ6641754.1"/>
    </source>
</evidence>
<evidence type="ECO:0000259" key="4">
    <source>
        <dbReference type="Pfam" id="PF00326"/>
    </source>
</evidence>
<dbReference type="EMBL" id="WJQU01000002">
    <property type="protein sequence ID" value="KAJ6641754.1"/>
    <property type="molecule type" value="Genomic_DNA"/>
</dbReference>
<dbReference type="PANTHER" id="PTHR11731">
    <property type="entry name" value="PROTEASE FAMILY S9B,C DIPEPTIDYL-PEPTIDASE IV-RELATED"/>
    <property type="match status" value="1"/>
</dbReference>
<dbReference type="Pfam" id="PF00326">
    <property type="entry name" value="Peptidase_S9"/>
    <property type="match status" value="1"/>
</dbReference>
<name>A0A9Q0N321_9DIPT</name>
<dbReference type="OrthoDB" id="16520at2759"/>
<dbReference type="Gene3D" id="3.40.50.1820">
    <property type="entry name" value="alpha/beta hydrolase"/>
    <property type="match status" value="1"/>
</dbReference>
<dbReference type="InterPro" id="IPR050278">
    <property type="entry name" value="Serine_Prot_S9B/DPPIV"/>
</dbReference>